<accession>A0A4R4FGN8</accession>
<protein>
    <submittedName>
        <fullName evidence="1">Uncharacterized protein</fullName>
    </submittedName>
</protein>
<dbReference type="AlphaFoldDB" id="A0A4R4FGN8"/>
<dbReference type="RefSeq" id="WP_132277448.1">
    <property type="nucleotide sequence ID" value="NZ_JAOBST010000013.1"/>
</dbReference>
<sequence length="131" mass="15379">MDFEQDYIMRLVKDLVRFLMQLITGKPRFRYETDIEQPSACGDDYTRIIAMADAGRINEAENLLYENLDCDNEDYLLMGLSFYSHINDYDDDFLRESDYSRAEVRDGIESFIKEYGITGLEAFYSSALRLM</sequence>
<proteinExistence type="predicted"/>
<dbReference type="Pfam" id="PF20092">
    <property type="entry name" value="DUF6483"/>
    <property type="match status" value="1"/>
</dbReference>
<name>A0A4R4FGN8_9FIRM</name>
<dbReference type="EMBL" id="SMMX01000006">
    <property type="protein sequence ID" value="TDA21983.1"/>
    <property type="molecule type" value="Genomic_DNA"/>
</dbReference>
<gene>
    <name evidence="1" type="ORF">E1963_09515</name>
</gene>
<dbReference type="Proteomes" id="UP000295710">
    <property type="component" value="Unassembled WGS sequence"/>
</dbReference>
<evidence type="ECO:0000313" key="2">
    <source>
        <dbReference type="Proteomes" id="UP000295710"/>
    </source>
</evidence>
<dbReference type="InterPro" id="IPR045507">
    <property type="entry name" value="DUF6483"/>
</dbReference>
<keyword evidence="2" id="KW-1185">Reference proteome</keyword>
<comment type="caution">
    <text evidence="1">The sequence shown here is derived from an EMBL/GenBank/DDBJ whole genome shotgun (WGS) entry which is preliminary data.</text>
</comment>
<evidence type="ECO:0000313" key="1">
    <source>
        <dbReference type="EMBL" id="TDA21983.1"/>
    </source>
</evidence>
<organism evidence="1 2">
    <name type="scientific">Extibacter muris</name>
    <dbReference type="NCBI Taxonomy" id="1796622"/>
    <lineage>
        <taxon>Bacteria</taxon>
        <taxon>Bacillati</taxon>
        <taxon>Bacillota</taxon>
        <taxon>Clostridia</taxon>
        <taxon>Lachnospirales</taxon>
        <taxon>Lachnospiraceae</taxon>
        <taxon>Extibacter</taxon>
    </lineage>
</organism>
<reference evidence="1 2" key="1">
    <citation type="journal article" date="2016" name="Nat. Microbiol.">
        <title>The Mouse Intestinal Bacterial Collection (miBC) provides host-specific insight into cultured diversity and functional potential of the gut microbiota.</title>
        <authorList>
            <person name="Lagkouvardos I."/>
            <person name="Pukall R."/>
            <person name="Abt B."/>
            <person name="Foesel B.U."/>
            <person name="Meier-Kolthoff J.P."/>
            <person name="Kumar N."/>
            <person name="Bresciani A."/>
            <person name="Martinez I."/>
            <person name="Just S."/>
            <person name="Ziegler C."/>
            <person name="Brugiroux S."/>
            <person name="Garzetti D."/>
            <person name="Wenning M."/>
            <person name="Bui T.P."/>
            <person name="Wang J."/>
            <person name="Hugenholtz F."/>
            <person name="Plugge C.M."/>
            <person name="Peterson D.A."/>
            <person name="Hornef M.W."/>
            <person name="Baines J.F."/>
            <person name="Smidt H."/>
            <person name="Walter J."/>
            <person name="Kristiansen K."/>
            <person name="Nielsen H.B."/>
            <person name="Haller D."/>
            <person name="Overmann J."/>
            <person name="Stecher B."/>
            <person name="Clavel T."/>
        </authorList>
    </citation>
    <scope>NUCLEOTIDE SEQUENCE [LARGE SCALE GENOMIC DNA]</scope>
    <source>
        <strain evidence="1 2">DSM 28560</strain>
    </source>
</reference>